<keyword evidence="4" id="KW-0808">Transferase</keyword>
<feature type="transmembrane region" description="Helical" evidence="9">
    <location>
        <begin position="55"/>
        <end position="76"/>
    </location>
</feature>
<evidence type="ECO:0000256" key="9">
    <source>
        <dbReference type="SAM" id="Phobius"/>
    </source>
</evidence>
<dbReference type="FunFam" id="1.10.287.130:FF:000001">
    <property type="entry name" value="Two-component sensor histidine kinase"/>
    <property type="match status" value="1"/>
</dbReference>
<dbReference type="PROSITE" id="PS50109">
    <property type="entry name" value="HIS_KIN"/>
    <property type="match status" value="1"/>
</dbReference>
<dbReference type="SUPFAM" id="SSF55874">
    <property type="entry name" value="ATPase domain of HSP90 chaperone/DNA topoisomerase II/histidine kinase"/>
    <property type="match status" value="1"/>
</dbReference>
<keyword evidence="3" id="KW-0597">Phosphoprotein</keyword>
<dbReference type="PANTHER" id="PTHR43711">
    <property type="entry name" value="TWO-COMPONENT HISTIDINE KINASE"/>
    <property type="match status" value="1"/>
</dbReference>
<dbReference type="Gene3D" id="1.10.287.130">
    <property type="match status" value="1"/>
</dbReference>
<dbReference type="FunFam" id="3.30.565.10:FF:000006">
    <property type="entry name" value="Sensor histidine kinase WalK"/>
    <property type="match status" value="1"/>
</dbReference>
<evidence type="ECO:0000259" key="11">
    <source>
        <dbReference type="PROSITE" id="PS50885"/>
    </source>
</evidence>
<keyword evidence="9" id="KW-1133">Transmembrane helix</keyword>
<feature type="region of interest" description="Disordered" evidence="8">
    <location>
        <begin position="1"/>
        <end position="27"/>
    </location>
</feature>
<keyword evidence="5" id="KW-0418">Kinase</keyword>
<dbReference type="SMART" id="SM00388">
    <property type="entry name" value="HisKA"/>
    <property type="match status" value="1"/>
</dbReference>
<dbReference type="EC" id="2.7.13.3" evidence="2"/>
<dbReference type="InterPro" id="IPR050736">
    <property type="entry name" value="Sensor_HK_Regulatory"/>
</dbReference>
<proteinExistence type="predicted"/>
<evidence type="ECO:0000313" key="12">
    <source>
        <dbReference type="EMBL" id="CAB4620895.1"/>
    </source>
</evidence>
<dbReference type="SMART" id="SM00304">
    <property type="entry name" value="HAMP"/>
    <property type="match status" value="1"/>
</dbReference>
<evidence type="ECO:0000256" key="6">
    <source>
        <dbReference type="ARBA" id="ARBA00023012"/>
    </source>
</evidence>
<comment type="catalytic activity">
    <reaction evidence="1">
        <text>ATP + protein L-histidine = ADP + protein N-phospho-L-histidine.</text>
        <dbReference type="EC" id="2.7.13.3"/>
    </reaction>
</comment>
<gene>
    <name evidence="12" type="ORF">UFOPK2000_00006</name>
</gene>
<dbReference type="InterPro" id="IPR036097">
    <property type="entry name" value="HisK_dim/P_sf"/>
</dbReference>
<dbReference type="Pfam" id="PF00512">
    <property type="entry name" value="HisKA"/>
    <property type="match status" value="1"/>
</dbReference>
<dbReference type="PANTHER" id="PTHR43711:SF28">
    <property type="entry name" value="SENSOR HISTIDINE KINASE YXDK"/>
    <property type="match status" value="1"/>
</dbReference>
<dbReference type="InterPro" id="IPR003661">
    <property type="entry name" value="HisK_dim/P_dom"/>
</dbReference>
<dbReference type="PROSITE" id="PS50885">
    <property type="entry name" value="HAMP"/>
    <property type="match status" value="1"/>
</dbReference>
<accession>A0A6J6IAN4</accession>
<evidence type="ECO:0000256" key="2">
    <source>
        <dbReference type="ARBA" id="ARBA00012438"/>
    </source>
</evidence>
<evidence type="ECO:0000256" key="7">
    <source>
        <dbReference type="ARBA" id="ARBA00023136"/>
    </source>
</evidence>
<evidence type="ECO:0000256" key="5">
    <source>
        <dbReference type="ARBA" id="ARBA00022777"/>
    </source>
</evidence>
<dbReference type="SMART" id="SM00387">
    <property type="entry name" value="HATPase_c"/>
    <property type="match status" value="1"/>
</dbReference>
<dbReference type="Pfam" id="PF02518">
    <property type="entry name" value="HATPase_c"/>
    <property type="match status" value="1"/>
</dbReference>
<dbReference type="CDD" id="cd06225">
    <property type="entry name" value="HAMP"/>
    <property type="match status" value="1"/>
</dbReference>
<feature type="transmembrane region" description="Helical" evidence="9">
    <location>
        <begin position="121"/>
        <end position="140"/>
    </location>
</feature>
<dbReference type="Pfam" id="PF00672">
    <property type="entry name" value="HAMP"/>
    <property type="match status" value="1"/>
</dbReference>
<dbReference type="EMBL" id="CAEZVK010000001">
    <property type="protein sequence ID" value="CAB4620895.1"/>
    <property type="molecule type" value="Genomic_DNA"/>
</dbReference>
<evidence type="ECO:0000256" key="4">
    <source>
        <dbReference type="ARBA" id="ARBA00022679"/>
    </source>
</evidence>
<evidence type="ECO:0000256" key="8">
    <source>
        <dbReference type="SAM" id="MobiDB-lite"/>
    </source>
</evidence>
<name>A0A6J6IAN4_9ZZZZ</name>
<dbReference type="GO" id="GO:0016020">
    <property type="term" value="C:membrane"/>
    <property type="evidence" value="ECO:0007669"/>
    <property type="project" value="InterPro"/>
</dbReference>
<keyword evidence="6" id="KW-0902">Two-component regulatory system</keyword>
<keyword evidence="7 9" id="KW-0472">Membrane</keyword>
<dbReference type="InterPro" id="IPR036890">
    <property type="entry name" value="HATPase_C_sf"/>
</dbReference>
<dbReference type="AlphaFoldDB" id="A0A6J6IAN4"/>
<dbReference type="InterPro" id="IPR003594">
    <property type="entry name" value="HATPase_dom"/>
</dbReference>
<dbReference type="PRINTS" id="PR00344">
    <property type="entry name" value="BCTRLSENSOR"/>
</dbReference>
<dbReference type="Gene3D" id="3.30.565.10">
    <property type="entry name" value="Histidine kinase-like ATPase, C-terminal domain"/>
    <property type="match status" value="1"/>
</dbReference>
<dbReference type="CDD" id="cd00075">
    <property type="entry name" value="HATPase"/>
    <property type="match status" value="1"/>
</dbReference>
<dbReference type="InterPro" id="IPR003660">
    <property type="entry name" value="HAMP_dom"/>
</dbReference>
<dbReference type="InterPro" id="IPR005467">
    <property type="entry name" value="His_kinase_dom"/>
</dbReference>
<dbReference type="SUPFAM" id="SSF47384">
    <property type="entry name" value="Homodimeric domain of signal transducing histidine kinase"/>
    <property type="match status" value="1"/>
</dbReference>
<protein>
    <recommendedName>
        <fullName evidence="2">histidine kinase</fullName>
        <ecNumber evidence="2">2.7.13.3</ecNumber>
    </recommendedName>
</protein>
<keyword evidence="9" id="KW-0812">Transmembrane</keyword>
<sequence length="436" mass="47988">MINPHFSGADDDQQDLPADQTRARSAVRTRLHSRSYRASSRLPAWMGSIRFRLTAVWSILVFGLAGLVVGGIYLGLHNSLSNQKISATAFQVGGLTFIQPDQAQLVQRAVNERALDALRVYSFWALLALFFTSLIVGWVVSGRMLRPLGEISNSVREIQASDLKQRIDLGGPNDELRQLADTFDDMLGRLEEAFEGQRQFIHEASHELRNPLAVIRTNLEVTLSDPDANAEDLRHTAEVVERSSERMARLVDDLLVYARKGTLSLERDPVDVSQLIDEAAEEFNAPAIAAGVHLVHHAPAGLWVIGDRLALRQALGNLLANAIRYSPEGTTVRLRGGIDGPWVWLAVEDQGAGIDPDDQDRVFQRFWRGNPREGREQGRSGLGLTIVRQIAEAHGGEVKLVSQVDHGSAFALWLPALAPTEPQLPLPPPPPPTLLA</sequence>
<organism evidence="12">
    <name type="scientific">freshwater metagenome</name>
    <dbReference type="NCBI Taxonomy" id="449393"/>
    <lineage>
        <taxon>unclassified sequences</taxon>
        <taxon>metagenomes</taxon>
        <taxon>ecological metagenomes</taxon>
    </lineage>
</organism>
<evidence type="ECO:0000256" key="3">
    <source>
        <dbReference type="ARBA" id="ARBA00022553"/>
    </source>
</evidence>
<evidence type="ECO:0000256" key="1">
    <source>
        <dbReference type="ARBA" id="ARBA00000085"/>
    </source>
</evidence>
<dbReference type="CDD" id="cd00082">
    <property type="entry name" value="HisKA"/>
    <property type="match status" value="1"/>
</dbReference>
<dbReference type="SUPFAM" id="SSF158472">
    <property type="entry name" value="HAMP domain-like"/>
    <property type="match status" value="1"/>
</dbReference>
<reference evidence="12" key="1">
    <citation type="submission" date="2020-05" db="EMBL/GenBank/DDBJ databases">
        <authorList>
            <person name="Chiriac C."/>
            <person name="Salcher M."/>
            <person name="Ghai R."/>
            <person name="Kavagutti S V."/>
        </authorList>
    </citation>
    <scope>NUCLEOTIDE SEQUENCE</scope>
</reference>
<dbReference type="GO" id="GO:0000155">
    <property type="term" value="F:phosphorelay sensor kinase activity"/>
    <property type="evidence" value="ECO:0007669"/>
    <property type="project" value="InterPro"/>
</dbReference>
<dbReference type="Gene3D" id="6.10.340.10">
    <property type="match status" value="1"/>
</dbReference>
<dbReference type="InterPro" id="IPR004358">
    <property type="entry name" value="Sig_transdc_His_kin-like_C"/>
</dbReference>
<feature type="domain" description="Histidine kinase" evidence="10">
    <location>
        <begin position="203"/>
        <end position="418"/>
    </location>
</feature>
<feature type="domain" description="HAMP" evidence="11">
    <location>
        <begin position="142"/>
        <end position="195"/>
    </location>
</feature>
<evidence type="ECO:0000259" key="10">
    <source>
        <dbReference type="PROSITE" id="PS50109"/>
    </source>
</evidence>